<comment type="caution">
    <text evidence="1">The sequence shown here is derived from an EMBL/GenBank/DDBJ whole genome shotgun (WGS) entry which is preliminary data.</text>
</comment>
<dbReference type="Proteomes" id="UP001150581">
    <property type="component" value="Unassembled WGS sequence"/>
</dbReference>
<dbReference type="EMBL" id="JANBPG010000585">
    <property type="protein sequence ID" value="KAJ1895304.1"/>
    <property type="molecule type" value="Genomic_DNA"/>
</dbReference>
<keyword evidence="2" id="KW-1185">Reference proteome</keyword>
<evidence type="ECO:0000313" key="2">
    <source>
        <dbReference type="Proteomes" id="UP001150581"/>
    </source>
</evidence>
<gene>
    <name evidence="1" type="ORF">LPJ66_004671</name>
</gene>
<proteinExistence type="predicted"/>
<evidence type="ECO:0000313" key="1">
    <source>
        <dbReference type="EMBL" id="KAJ1895304.1"/>
    </source>
</evidence>
<reference evidence="1" key="1">
    <citation type="submission" date="2022-07" db="EMBL/GenBank/DDBJ databases">
        <title>Phylogenomic reconstructions and comparative analyses of Kickxellomycotina fungi.</title>
        <authorList>
            <person name="Reynolds N.K."/>
            <person name="Stajich J.E."/>
            <person name="Barry K."/>
            <person name="Grigoriev I.V."/>
            <person name="Crous P."/>
            <person name="Smith M.E."/>
        </authorList>
    </citation>
    <scope>NUCLEOTIDE SEQUENCE</scope>
    <source>
        <strain evidence="1">Benny 63K</strain>
    </source>
</reference>
<protein>
    <submittedName>
        <fullName evidence="1">Uncharacterized protein</fullName>
    </submittedName>
</protein>
<name>A0ACC1IJ05_9FUNG</name>
<accession>A0ACC1IJ05</accession>
<organism evidence="1 2">
    <name type="scientific">Kickxella alabastrina</name>
    <dbReference type="NCBI Taxonomy" id="61397"/>
    <lineage>
        <taxon>Eukaryota</taxon>
        <taxon>Fungi</taxon>
        <taxon>Fungi incertae sedis</taxon>
        <taxon>Zoopagomycota</taxon>
        <taxon>Kickxellomycotina</taxon>
        <taxon>Kickxellomycetes</taxon>
        <taxon>Kickxellales</taxon>
        <taxon>Kickxellaceae</taxon>
        <taxon>Kickxella</taxon>
    </lineage>
</organism>
<sequence>MPPKKKGVATRSTTQTRISAASPTPVSGNTTSSSSFLDDWAPPDVELGISLSQVLRRSARRHKSPIERPPPLPKKAKRQPAATAATPDTPDTPNPHAPKPQDGIIIKYTNDETKDIVAMFTDDRNDGGDVKSHSVESADDSDSVKIEYERGAPATIGTLRESTPHTMEFIDEECARNYQRIVENTKEKQRLGRAAKRMSRRLSNSRIQRRLVSDTEDALSTDELPENSLEPIESQPASQPFAFQAKKRPRAALQISDSEEATDDSDALDKRAIIQQRLRRKQTPTARNSRFERARINAQHVSYDTDSENDIGGAAHDSIESADSFADILIDMPETDTESDSKARGSKKNAVLVINDSSDDDFISDPEEPAQNSLSSSTRDAQSSDNRMGQYLLAFEPRRREQMLHKLELKSGKSRSPKALTKRAKLFDSDLDDDIVDFIVDDEDDNEAERSGVGINHNADTPGAFSHRNAGDDYDDSSNFGTSSTFGHSNPRRAMSLMPEQFNQLDLHTSFKAYVQYLVYWICNGRRKPAMSEKNAHYFFQAYITVVRVVDSVEQSLVASSVWVDGFRNNLYGYPKYNATRIPGTPGCDACHFHQNRMATFCVALTGTPYNRGILAPPRPGNTSVVSVDDSSSEEESSRSSNDSPPNTVSYNVGRVCKLRSELCHELHHFLYRLSHGVEVSLRTLSYNRSDASRSNNDDLDEIWHGIAPDDLVEMLESQGRMDVLYADFKSMVSRSKSGFVS</sequence>